<keyword evidence="2" id="KW-1185">Reference proteome</keyword>
<dbReference type="GeneID" id="36406675"/>
<protein>
    <submittedName>
        <fullName evidence="1">Uncharacterized protein</fullName>
    </submittedName>
</protein>
<reference evidence="2" key="1">
    <citation type="submission" date="2014-09" db="EMBL/GenBank/DDBJ databases">
        <authorList>
            <person name="Sharma Rahul"/>
            <person name="Thines Marco"/>
        </authorList>
    </citation>
    <scope>NUCLEOTIDE SEQUENCE [LARGE SCALE GENOMIC DNA]</scope>
</reference>
<evidence type="ECO:0000313" key="2">
    <source>
        <dbReference type="Proteomes" id="UP000054928"/>
    </source>
</evidence>
<dbReference type="EMBL" id="CCYD01000553">
    <property type="protein sequence ID" value="CEG41261.1"/>
    <property type="molecule type" value="Genomic_DNA"/>
</dbReference>
<evidence type="ECO:0000313" key="1">
    <source>
        <dbReference type="EMBL" id="CEG41261.1"/>
    </source>
</evidence>
<proteinExistence type="predicted"/>
<dbReference type="AlphaFoldDB" id="A0A0P1AKB7"/>
<dbReference type="Proteomes" id="UP000054928">
    <property type="component" value="Unassembled WGS sequence"/>
</dbReference>
<accession>A0A0P1AKB7</accession>
<dbReference type="RefSeq" id="XP_024577630.1">
    <property type="nucleotide sequence ID" value="XM_024727010.1"/>
</dbReference>
<name>A0A0P1AKB7_PLAHL</name>
<organism evidence="1 2">
    <name type="scientific">Plasmopara halstedii</name>
    <name type="common">Downy mildew of sunflower</name>
    <dbReference type="NCBI Taxonomy" id="4781"/>
    <lineage>
        <taxon>Eukaryota</taxon>
        <taxon>Sar</taxon>
        <taxon>Stramenopiles</taxon>
        <taxon>Oomycota</taxon>
        <taxon>Peronosporomycetes</taxon>
        <taxon>Peronosporales</taxon>
        <taxon>Peronosporaceae</taxon>
        <taxon>Plasmopara</taxon>
    </lineage>
</organism>
<sequence>MTLCRGAHNNVHLVTDNLILAWRDKPDYLHGLMSKSILLQSLKTNHIVNMDSIRFGDVLRNERILTPSLISLRSFNTRTFKSLRDWKKDLERIPAVVSLNFRVSPSSTVGKCRAQTEKTHLPYQCASLPLNMRQKST</sequence>